<protein>
    <submittedName>
        <fullName evidence="1">Uncharacterized protein</fullName>
    </submittedName>
</protein>
<reference evidence="2" key="2">
    <citation type="submission" date="2010-04" db="EMBL/GenBank/DDBJ databases">
        <authorList>
            <person name="Buell R."/>
            <person name="Hamilton J."/>
            <person name="Hostetler J."/>
        </authorList>
    </citation>
    <scope>NUCLEOTIDE SEQUENCE [LARGE SCALE GENOMIC DNA]</scope>
    <source>
        <strain evidence="2">DAOM:BR144</strain>
    </source>
</reference>
<keyword evidence="2" id="KW-1185">Reference proteome</keyword>
<dbReference type="EMBL" id="GL376617">
    <property type="status" value="NOT_ANNOTATED_CDS"/>
    <property type="molecule type" value="Genomic_DNA"/>
</dbReference>
<proteinExistence type="predicted"/>
<dbReference type="Proteomes" id="UP000019132">
    <property type="component" value="Unassembled WGS sequence"/>
</dbReference>
<evidence type="ECO:0000313" key="2">
    <source>
        <dbReference type="Proteomes" id="UP000019132"/>
    </source>
</evidence>
<sequence>MRTEIDRPKARRIRSRSKMFEPKSKCFALQSLRSISATDRK</sequence>
<name>K3WS86_GLOUD</name>
<dbReference type="VEuPathDB" id="FungiDB:PYU1_G007814"/>
<dbReference type="InParanoid" id="K3WS86"/>
<dbReference type="HOGENOM" id="CLU_3280766_0_0_1"/>
<dbReference type="EnsemblProtists" id="PYU1_T007830">
    <property type="protein sequence ID" value="PYU1_T007830"/>
    <property type="gene ID" value="PYU1_G007814"/>
</dbReference>
<evidence type="ECO:0000313" key="1">
    <source>
        <dbReference type="EnsemblProtists" id="PYU1_T007830"/>
    </source>
</evidence>
<accession>K3WS86</accession>
<reference evidence="1" key="3">
    <citation type="submission" date="2015-02" db="UniProtKB">
        <authorList>
            <consortium name="EnsemblProtists"/>
        </authorList>
    </citation>
    <scope>IDENTIFICATION</scope>
    <source>
        <strain evidence="1">DAOM BR144</strain>
    </source>
</reference>
<organism evidence="1 2">
    <name type="scientific">Globisporangium ultimum (strain ATCC 200006 / CBS 805.95 / DAOM BR144)</name>
    <name type="common">Pythium ultimum</name>
    <dbReference type="NCBI Taxonomy" id="431595"/>
    <lineage>
        <taxon>Eukaryota</taxon>
        <taxon>Sar</taxon>
        <taxon>Stramenopiles</taxon>
        <taxon>Oomycota</taxon>
        <taxon>Peronosporomycetes</taxon>
        <taxon>Pythiales</taxon>
        <taxon>Pythiaceae</taxon>
        <taxon>Globisporangium</taxon>
    </lineage>
</organism>
<dbReference type="AlphaFoldDB" id="K3WS86"/>
<reference evidence="2" key="1">
    <citation type="journal article" date="2010" name="Genome Biol.">
        <title>Genome sequence of the necrotrophic plant pathogen Pythium ultimum reveals original pathogenicity mechanisms and effector repertoire.</title>
        <authorList>
            <person name="Levesque C.A."/>
            <person name="Brouwer H."/>
            <person name="Cano L."/>
            <person name="Hamilton J.P."/>
            <person name="Holt C."/>
            <person name="Huitema E."/>
            <person name="Raffaele S."/>
            <person name="Robideau G.P."/>
            <person name="Thines M."/>
            <person name="Win J."/>
            <person name="Zerillo M.M."/>
            <person name="Beakes G.W."/>
            <person name="Boore J.L."/>
            <person name="Busam D."/>
            <person name="Dumas B."/>
            <person name="Ferriera S."/>
            <person name="Fuerstenberg S.I."/>
            <person name="Gachon C.M."/>
            <person name="Gaulin E."/>
            <person name="Govers F."/>
            <person name="Grenville-Briggs L."/>
            <person name="Horner N."/>
            <person name="Hostetler J."/>
            <person name="Jiang R.H."/>
            <person name="Johnson J."/>
            <person name="Krajaejun T."/>
            <person name="Lin H."/>
            <person name="Meijer H.J."/>
            <person name="Moore B."/>
            <person name="Morris P."/>
            <person name="Phuntmart V."/>
            <person name="Puiu D."/>
            <person name="Shetty J."/>
            <person name="Stajich J.E."/>
            <person name="Tripathy S."/>
            <person name="Wawra S."/>
            <person name="van West P."/>
            <person name="Whitty B.R."/>
            <person name="Coutinho P.M."/>
            <person name="Henrissat B."/>
            <person name="Martin F."/>
            <person name="Thomas P.D."/>
            <person name="Tyler B.M."/>
            <person name="De Vries R.P."/>
            <person name="Kamoun S."/>
            <person name="Yandell M."/>
            <person name="Tisserat N."/>
            <person name="Buell C.R."/>
        </authorList>
    </citation>
    <scope>NUCLEOTIDE SEQUENCE</scope>
    <source>
        <strain evidence="2">DAOM:BR144</strain>
    </source>
</reference>